<keyword evidence="2" id="KW-1185">Reference proteome</keyword>
<name>A0ACC2I5N7_9PLEO</name>
<evidence type="ECO:0000313" key="1">
    <source>
        <dbReference type="EMBL" id="KAJ8110644.1"/>
    </source>
</evidence>
<dbReference type="EMBL" id="JAPHNI010000479">
    <property type="protein sequence ID" value="KAJ8110644.1"/>
    <property type="molecule type" value="Genomic_DNA"/>
</dbReference>
<reference evidence="1" key="1">
    <citation type="submission" date="2022-11" db="EMBL/GenBank/DDBJ databases">
        <title>Genome Sequence of Boeremia exigua.</title>
        <authorList>
            <person name="Buettner E."/>
        </authorList>
    </citation>
    <scope>NUCLEOTIDE SEQUENCE</scope>
    <source>
        <strain evidence="1">CU02</strain>
    </source>
</reference>
<gene>
    <name evidence="1" type="ORF">OPT61_g6564</name>
</gene>
<proteinExistence type="predicted"/>
<evidence type="ECO:0000313" key="2">
    <source>
        <dbReference type="Proteomes" id="UP001153331"/>
    </source>
</evidence>
<protein>
    <submittedName>
        <fullName evidence="1">Uncharacterized protein</fullName>
    </submittedName>
</protein>
<accession>A0ACC2I5N7</accession>
<comment type="caution">
    <text evidence="1">The sequence shown here is derived from an EMBL/GenBank/DDBJ whole genome shotgun (WGS) entry which is preliminary data.</text>
</comment>
<organism evidence="1 2">
    <name type="scientific">Boeremia exigua</name>
    <dbReference type="NCBI Taxonomy" id="749465"/>
    <lineage>
        <taxon>Eukaryota</taxon>
        <taxon>Fungi</taxon>
        <taxon>Dikarya</taxon>
        <taxon>Ascomycota</taxon>
        <taxon>Pezizomycotina</taxon>
        <taxon>Dothideomycetes</taxon>
        <taxon>Pleosporomycetidae</taxon>
        <taxon>Pleosporales</taxon>
        <taxon>Pleosporineae</taxon>
        <taxon>Didymellaceae</taxon>
        <taxon>Boeremia</taxon>
    </lineage>
</organism>
<sequence>MPNNTKKNRRRIPEGCKYEDLTPAQQSYVRQRQLAQTDRRLRESVMTTPERTLSRHQKRKAKKIRERASMPSTTPPLTDAQKAYIKVRDEIAATTPSLDEALVRLRQLPLGTEEMQEEETRMRREDRAHRKWVSGIIENPQKQDPAYVIAWRAAVRHRLDIGILRGTERGQLTVVQSVHDVLEHPPELEAKTQPPGVGHGSDGNASSPVNRHERRHGCRLGRRPGRRHADQETVPDTDEKDRPTASPLLSPPNRLKPKNHGPRSTRAQNAQASR</sequence>
<dbReference type="Proteomes" id="UP001153331">
    <property type="component" value="Unassembled WGS sequence"/>
</dbReference>